<reference evidence="2" key="1">
    <citation type="submission" date="2022-04" db="EMBL/GenBank/DDBJ databases">
        <title>Carnegiea gigantea Genome sequencing and assembly v2.</title>
        <authorList>
            <person name="Copetti D."/>
            <person name="Sanderson M.J."/>
            <person name="Burquez A."/>
            <person name="Wojciechowski M.F."/>
        </authorList>
    </citation>
    <scope>NUCLEOTIDE SEQUENCE</scope>
    <source>
        <strain evidence="2">SGP5-SGP5p</strain>
        <tissue evidence="2">Aerial part</tissue>
    </source>
</reference>
<evidence type="ECO:0000313" key="3">
    <source>
        <dbReference type="Proteomes" id="UP001153076"/>
    </source>
</evidence>
<dbReference type="OrthoDB" id="1913335at2759"/>
<evidence type="ECO:0000256" key="1">
    <source>
        <dbReference type="SAM" id="MobiDB-lite"/>
    </source>
</evidence>
<dbReference type="AlphaFoldDB" id="A0A9Q1JSX6"/>
<name>A0A9Q1JSX6_9CARY</name>
<proteinExistence type="predicted"/>
<organism evidence="2 3">
    <name type="scientific">Carnegiea gigantea</name>
    <dbReference type="NCBI Taxonomy" id="171969"/>
    <lineage>
        <taxon>Eukaryota</taxon>
        <taxon>Viridiplantae</taxon>
        <taxon>Streptophyta</taxon>
        <taxon>Embryophyta</taxon>
        <taxon>Tracheophyta</taxon>
        <taxon>Spermatophyta</taxon>
        <taxon>Magnoliopsida</taxon>
        <taxon>eudicotyledons</taxon>
        <taxon>Gunneridae</taxon>
        <taxon>Pentapetalae</taxon>
        <taxon>Caryophyllales</taxon>
        <taxon>Cactineae</taxon>
        <taxon>Cactaceae</taxon>
        <taxon>Cactoideae</taxon>
        <taxon>Echinocereeae</taxon>
        <taxon>Carnegiea</taxon>
    </lineage>
</organism>
<gene>
    <name evidence="2" type="ORF">Cgig2_032122</name>
</gene>
<dbReference type="Proteomes" id="UP001153076">
    <property type="component" value="Unassembled WGS sequence"/>
</dbReference>
<feature type="region of interest" description="Disordered" evidence="1">
    <location>
        <begin position="1"/>
        <end position="48"/>
    </location>
</feature>
<evidence type="ECO:0000313" key="2">
    <source>
        <dbReference type="EMBL" id="KAJ8430383.1"/>
    </source>
</evidence>
<comment type="caution">
    <text evidence="2">The sequence shown here is derived from an EMBL/GenBank/DDBJ whole genome shotgun (WGS) entry which is preliminary data.</text>
</comment>
<sequence>MQQSEGPCERDLHRTDEPGPPYTSEGQPRDSTKRGSGPPSPAPSSLSNRVGSAVIYPIAAPGPVALDHASTIEPGDTGREKRNEVDYGGVTAVFKFIIPNRLAESYMLKSMGRKLSNFKANLKLKHYESNCRNVTAIMNEHRPNCPSRAHVYVDTHKDRKTRPIPMDEKSKQDVVEMFNILLPGGKQVTNGNVAWEGAEPNATNPLHLAYVVFDYSQHKMLTSGCINTN</sequence>
<keyword evidence="3" id="KW-1185">Reference proteome</keyword>
<dbReference type="EMBL" id="JAKOGI010000798">
    <property type="protein sequence ID" value="KAJ8430383.1"/>
    <property type="molecule type" value="Genomic_DNA"/>
</dbReference>
<feature type="compositionally biased region" description="Basic and acidic residues" evidence="1">
    <location>
        <begin position="7"/>
        <end position="17"/>
    </location>
</feature>
<accession>A0A9Q1JSX6</accession>
<protein>
    <submittedName>
        <fullName evidence="2">Uncharacterized protein</fullName>
    </submittedName>
</protein>